<dbReference type="RefSeq" id="WP_289267308.1">
    <property type="nucleotide sequence ID" value="NZ_OX365700.1"/>
</dbReference>
<dbReference type="Pfam" id="PF15887">
    <property type="entry name" value="Peptidase_Mx"/>
    <property type="match status" value="1"/>
</dbReference>
<dbReference type="Proteomes" id="UP001179121">
    <property type="component" value="Chromosome"/>
</dbReference>
<dbReference type="KEGG" id="nti:DNFV4_00743"/>
<evidence type="ECO:0000313" key="1">
    <source>
        <dbReference type="EMBL" id="CAI4030315.1"/>
    </source>
</evidence>
<proteinExistence type="predicted"/>
<dbReference type="Gene3D" id="3.40.390.70">
    <property type="match status" value="1"/>
</dbReference>
<sequence length="345" mass="40919">MIRRLSAKKLMPWANWPEQKLLDLRLCDLGLTIDGELLNRQIQRLYDELEAKQIRFRPHFWLSDEWFCPDGVPGIAIPFYLAHPRLARLERTYMLEVEGGTPEWCMRLLRHETGHAIENAYLLRRRSRRQELFGKSSEPYPDHYTPNPYSRSFVQYLEVWYAQSHPDEDFAETFAVWLDPSSLWRRRYAGWPAMKKLQYIEEVMKELAAMPPNVTSRRRIDPLERLNKTLREHYLQKRAHYDVDHAKAYDMWLLRLFSAKPRRPGGMGAAEFLASIRGEVRRTVALWTGQYQYTIDQVIEDMIERCRTLNLRVATPLDQAKLGFTVLLTRQSMNYLHSGRHRVAV</sequence>
<protein>
    <recommendedName>
        <fullName evidence="3">Zinc-binding metallo-peptidase</fullName>
    </recommendedName>
</protein>
<keyword evidence="2" id="KW-1185">Reference proteome</keyword>
<evidence type="ECO:0008006" key="3">
    <source>
        <dbReference type="Google" id="ProtNLM"/>
    </source>
</evidence>
<accession>A0AA86MWE1</accession>
<reference evidence="1" key="1">
    <citation type="submission" date="2022-10" db="EMBL/GenBank/DDBJ databases">
        <authorList>
            <person name="Koch H."/>
        </authorList>
    </citation>
    <scope>NUCLEOTIDE SEQUENCE</scope>
    <source>
        <strain evidence="1">DNF</strain>
    </source>
</reference>
<dbReference type="AlphaFoldDB" id="A0AA86MWE1"/>
<gene>
    <name evidence="1" type="ORF">DNFV4_00743</name>
</gene>
<name>A0AA86MWE1_9BACT</name>
<evidence type="ECO:0000313" key="2">
    <source>
        <dbReference type="Proteomes" id="UP001179121"/>
    </source>
</evidence>
<organism evidence="1 2">
    <name type="scientific">Nitrospira tepida</name>
    <dbReference type="NCBI Taxonomy" id="2973512"/>
    <lineage>
        <taxon>Bacteria</taxon>
        <taxon>Pseudomonadati</taxon>
        <taxon>Nitrospirota</taxon>
        <taxon>Nitrospiria</taxon>
        <taxon>Nitrospirales</taxon>
        <taxon>Nitrospiraceae</taxon>
        <taxon>Nitrospira</taxon>
    </lineage>
</organism>
<dbReference type="InterPro" id="IPR031321">
    <property type="entry name" value="UCP012641"/>
</dbReference>
<dbReference type="EMBL" id="OX365700">
    <property type="protein sequence ID" value="CAI4030315.1"/>
    <property type="molecule type" value="Genomic_DNA"/>
</dbReference>